<dbReference type="GO" id="GO:0003677">
    <property type="term" value="F:DNA binding"/>
    <property type="evidence" value="ECO:0007669"/>
    <property type="project" value="InterPro"/>
</dbReference>
<dbReference type="InterPro" id="IPR036388">
    <property type="entry name" value="WH-like_DNA-bd_sf"/>
</dbReference>
<dbReference type="InterPro" id="IPR013325">
    <property type="entry name" value="RNA_pol_sigma_r2"/>
</dbReference>
<evidence type="ECO:0000259" key="6">
    <source>
        <dbReference type="Pfam" id="PF08281"/>
    </source>
</evidence>
<evidence type="ECO:0000256" key="1">
    <source>
        <dbReference type="ARBA" id="ARBA00010641"/>
    </source>
</evidence>
<evidence type="ECO:0000313" key="7">
    <source>
        <dbReference type="EMBL" id="BDD07790.1"/>
    </source>
</evidence>
<keyword evidence="8" id="KW-1185">Reference proteome</keyword>
<feature type="domain" description="RNA polymerase sigma factor 70 region 4 type 2" evidence="6">
    <location>
        <begin position="99"/>
        <end position="150"/>
    </location>
</feature>
<name>A0AAU9CEM2_9BACT</name>
<evidence type="ECO:0000256" key="3">
    <source>
        <dbReference type="ARBA" id="ARBA00023082"/>
    </source>
</evidence>
<keyword evidence="3" id="KW-0731">Sigma factor</keyword>
<keyword evidence="4" id="KW-0804">Transcription</keyword>
<comment type="similarity">
    <text evidence="1">Belongs to the sigma-70 factor family. ECF subfamily.</text>
</comment>
<dbReference type="SUPFAM" id="SSF88946">
    <property type="entry name" value="Sigma2 domain of RNA polymerase sigma factors"/>
    <property type="match status" value="1"/>
</dbReference>
<sequence>MSLQEETFLKEIHKHQALIQRICHIYRDNAEDREDLFQEMIYQLWKSYPKFESRSKISSWMYRICLNTAIVTFRKPRLITTEIGSVPEPATETHDDSDREALYSAIRKLNDSEKAIITLYLDDVDNTEMASIIGISKNNLSVRLNRIKNKIRTLVNA</sequence>
<evidence type="ECO:0000259" key="5">
    <source>
        <dbReference type="Pfam" id="PF04542"/>
    </source>
</evidence>
<dbReference type="NCBIfam" id="TIGR02937">
    <property type="entry name" value="sigma70-ECF"/>
    <property type="match status" value="1"/>
</dbReference>
<accession>A0AAU9CEM2</accession>
<dbReference type="InterPro" id="IPR039425">
    <property type="entry name" value="RNA_pol_sigma-70-like"/>
</dbReference>
<dbReference type="SUPFAM" id="SSF88659">
    <property type="entry name" value="Sigma3 and sigma4 domains of RNA polymerase sigma factors"/>
    <property type="match status" value="1"/>
</dbReference>
<dbReference type="GO" id="GO:0006352">
    <property type="term" value="P:DNA-templated transcription initiation"/>
    <property type="evidence" value="ECO:0007669"/>
    <property type="project" value="InterPro"/>
</dbReference>
<dbReference type="KEGG" id="fax:FUAX_02220"/>
<proteinExistence type="inferred from homology"/>
<dbReference type="InterPro" id="IPR007627">
    <property type="entry name" value="RNA_pol_sigma70_r2"/>
</dbReference>
<dbReference type="InterPro" id="IPR014284">
    <property type="entry name" value="RNA_pol_sigma-70_dom"/>
</dbReference>
<keyword evidence="2" id="KW-0805">Transcription regulation</keyword>
<keyword evidence="7" id="KW-0240">DNA-directed RNA polymerase</keyword>
<dbReference type="GO" id="GO:0016987">
    <property type="term" value="F:sigma factor activity"/>
    <property type="evidence" value="ECO:0007669"/>
    <property type="project" value="UniProtKB-KW"/>
</dbReference>
<dbReference type="GO" id="GO:0000428">
    <property type="term" value="C:DNA-directed RNA polymerase complex"/>
    <property type="evidence" value="ECO:0007669"/>
    <property type="project" value="UniProtKB-KW"/>
</dbReference>
<dbReference type="AlphaFoldDB" id="A0AAU9CEM2"/>
<dbReference type="InterPro" id="IPR013324">
    <property type="entry name" value="RNA_pol_sigma_r3/r4-like"/>
</dbReference>
<evidence type="ECO:0000256" key="2">
    <source>
        <dbReference type="ARBA" id="ARBA00023015"/>
    </source>
</evidence>
<dbReference type="Gene3D" id="1.10.1740.10">
    <property type="match status" value="1"/>
</dbReference>
<dbReference type="PANTHER" id="PTHR43133">
    <property type="entry name" value="RNA POLYMERASE ECF-TYPE SIGMA FACTO"/>
    <property type="match status" value="1"/>
</dbReference>
<dbReference type="EMBL" id="AP025314">
    <property type="protein sequence ID" value="BDD07790.1"/>
    <property type="molecule type" value="Genomic_DNA"/>
</dbReference>
<dbReference type="Proteomes" id="UP001348817">
    <property type="component" value="Chromosome"/>
</dbReference>
<reference evidence="7 8" key="1">
    <citation type="submission" date="2021-12" db="EMBL/GenBank/DDBJ databases">
        <title>Genome sequencing of bacteria with rrn-lacking chromosome and rrn-plasmid.</title>
        <authorList>
            <person name="Anda M."/>
            <person name="Iwasaki W."/>
        </authorList>
    </citation>
    <scope>NUCLEOTIDE SEQUENCE [LARGE SCALE GENOMIC DNA]</scope>
    <source>
        <strain evidence="7 8">DSM 100852</strain>
    </source>
</reference>
<dbReference type="InterPro" id="IPR013249">
    <property type="entry name" value="RNA_pol_sigma70_r4_t2"/>
</dbReference>
<organism evidence="7 8">
    <name type="scientific">Fulvitalea axinellae</name>
    <dbReference type="NCBI Taxonomy" id="1182444"/>
    <lineage>
        <taxon>Bacteria</taxon>
        <taxon>Pseudomonadati</taxon>
        <taxon>Bacteroidota</taxon>
        <taxon>Cytophagia</taxon>
        <taxon>Cytophagales</taxon>
        <taxon>Persicobacteraceae</taxon>
        <taxon>Fulvitalea</taxon>
    </lineage>
</organism>
<dbReference type="RefSeq" id="WP_338393094.1">
    <property type="nucleotide sequence ID" value="NZ_AP025314.1"/>
</dbReference>
<dbReference type="Pfam" id="PF08281">
    <property type="entry name" value="Sigma70_r4_2"/>
    <property type="match status" value="1"/>
</dbReference>
<dbReference type="PANTHER" id="PTHR43133:SF45">
    <property type="entry name" value="RNA POLYMERASE ECF-TYPE SIGMA FACTOR"/>
    <property type="match status" value="1"/>
</dbReference>
<protein>
    <submittedName>
        <fullName evidence="7">DNA-directed RNA polymerase sigma-70 factor</fullName>
    </submittedName>
</protein>
<evidence type="ECO:0000256" key="4">
    <source>
        <dbReference type="ARBA" id="ARBA00023163"/>
    </source>
</evidence>
<dbReference type="Pfam" id="PF04542">
    <property type="entry name" value="Sigma70_r2"/>
    <property type="match status" value="1"/>
</dbReference>
<evidence type="ECO:0000313" key="8">
    <source>
        <dbReference type="Proteomes" id="UP001348817"/>
    </source>
</evidence>
<gene>
    <name evidence="7" type="ORF">FUAX_02220</name>
</gene>
<dbReference type="Gene3D" id="1.10.10.10">
    <property type="entry name" value="Winged helix-like DNA-binding domain superfamily/Winged helix DNA-binding domain"/>
    <property type="match status" value="1"/>
</dbReference>
<feature type="domain" description="RNA polymerase sigma-70 region 2" evidence="5">
    <location>
        <begin position="12"/>
        <end position="75"/>
    </location>
</feature>